<dbReference type="GO" id="GO:0000976">
    <property type="term" value="F:transcription cis-regulatory region binding"/>
    <property type="evidence" value="ECO:0007669"/>
    <property type="project" value="TreeGrafter"/>
</dbReference>
<dbReference type="EMBL" id="QUSW01000005">
    <property type="protein sequence ID" value="RQP23132.1"/>
    <property type="molecule type" value="Genomic_DNA"/>
</dbReference>
<dbReference type="OrthoDB" id="5293556at2"/>
<dbReference type="GO" id="GO:0003700">
    <property type="term" value="F:DNA-binding transcription factor activity"/>
    <property type="evidence" value="ECO:0007669"/>
    <property type="project" value="TreeGrafter"/>
</dbReference>
<reference evidence="6 7" key="1">
    <citation type="submission" date="2018-08" db="EMBL/GenBank/DDBJ databases">
        <authorList>
            <person name="Khan S.A."/>
            <person name="Jeon C.O."/>
            <person name="Chun B.H."/>
            <person name="Jeong S.E."/>
        </authorList>
    </citation>
    <scope>NUCLEOTIDE SEQUENCE [LARGE SCALE GENOMIC DNA]</scope>
    <source>
        <strain evidence="6 7">S-16</strain>
    </source>
</reference>
<evidence type="ECO:0000259" key="5">
    <source>
        <dbReference type="PROSITE" id="PS50977"/>
    </source>
</evidence>
<dbReference type="AlphaFoldDB" id="A0A3N7IWH9"/>
<evidence type="ECO:0000313" key="7">
    <source>
        <dbReference type="Proteomes" id="UP000267464"/>
    </source>
</evidence>
<name>A0A3N7IWH9_9BURK</name>
<evidence type="ECO:0000256" key="4">
    <source>
        <dbReference type="PROSITE-ProRule" id="PRU00335"/>
    </source>
</evidence>
<evidence type="ECO:0000256" key="1">
    <source>
        <dbReference type="ARBA" id="ARBA00023015"/>
    </source>
</evidence>
<dbReference type="SUPFAM" id="SSF48498">
    <property type="entry name" value="Tetracyclin repressor-like, C-terminal domain"/>
    <property type="match status" value="1"/>
</dbReference>
<gene>
    <name evidence="6" type="ORF">DZC73_18620</name>
</gene>
<sequence length="200" mass="22034">MPEPAAAPRTRFHHGDLHAQALAAARELVARSGVDELVLREVASTAGVNHRALYRHFPDKRALILQLAAQELDTLVRAMDVALACAHAANGPRVMMEVYVGYALEQPHLYEMVFSLPLRDDVDQETEVGQEVRKLIRLAARVFAREGDTPTITRDRVVRAWAAAHGLALLMRRGALRAGDRRATERYIVDASLLAAGESS</sequence>
<evidence type="ECO:0000256" key="2">
    <source>
        <dbReference type="ARBA" id="ARBA00023125"/>
    </source>
</evidence>
<dbReference type="Pfam" id="PF13305">
    <property type="entry name" value="TetR_C_33"/>
    <property type="match status" value="1"/>
</dbReference>
<dbReference type="InterPro" id="IPR036271">
    <property type="entry name" value="Tet_transcr_reg_TetR-rel_C_sf"/>
</dbReference>
<keyword evidence="7" id="KW-1185">Reference proteome</keyword>
<dbReference type="Gene3D" id="1.10.357.10">
    <property type="entry name" value="Tetracycline Repressor, domain 2"/>
    <property type="match status" value="1"/>
</dbReference>
<feature type="DNA-binding region" description="H-T-H motif" evidence="4">
    <location>
        <begin position="38"/>
        <end position="57"/>
    </location>
</feature>
<dbReference type="Proteomes" id="UP000267464">
    <property type="component" value="Unassembled WGS sequence"/>
</dbReference>
<accession>A0A3N7IWH9</accession>
<evidence type="ECO:0000256" key="3">
    <source>
        <dbReference type="ARBA" id="ARBA00023163"/>
    </source>
</evidence>
<keyword evidence="3" id="KW-0804">Transcription</keyword>
<dbReference type="PROSITE" id="PS50977">
    <property type="entry name" value="HTH_TETR_2"/>
    <property type="match status" value="1"/>
</dbReference>
<dbReference type="InterPro" id="IPR025996">
    <property type="entry name" value="MT1864/Rv1816-like_C"/>
</dbReference>
<dbReference type="RefSeq" id="WP_124541878.1">
    <property type="nucleotide sequence ID" value="NZ_QUSW01000005.1"/>
</dbReference>
<dbReference type="PANTHER" id="PTHR30055">
    <property type="entry name" value="HTH-TYPE TRANSCRIPTIONAL REGULATOR RUTR"/>
    <property type="match status" value="1"/>
</dbReference>
<dbReference type="InterPro" id="IPR009057">
    <property type="entry name" value="Homeodomain-like_sf"/>
</dbReference>
<feature type="domain" description="HTH tetR-type" evidence="5">
    <location>
        <begin position="15"/>
        <end position="75"/>
    </location>
</feature>
<evidence type="ECO:0000313" key="6">
    <source>
        <dbReference type="EMBL" id="RQP23132.1"/>
    </source>
</evidence>
<dbReference type="SUPFAM" id="SSF46689">
    <property type="entry name" value="Homeodomain-like"/>
    <property type="match status" value="1"/>
</dbReference>
<dbReference type="Pfam" id="PF00440">
    <property type="entry name" value="TetR_N"/>
    <property type="match status" value="1"/>
</dbReference>
<organism evidence="6 7">
    <name type="scientific">Piscinibacter terrae</name>
    <dbReference type="NCBI Taxonomy" id="2496871"/>
    <lineage>
        <taxon>Bacteria</taxon>
        <taxon>Pseudomonadati</taxon>
        <taxon>Pseudomonadota</taxon>
        <taxon>Betaproteobacteria</taxon>
        <taxon>Burkholderiales</taxon>
        <taxon>Sphaerotilaceae</taxon>
        <taxon>Piscinibacter</taxon>
    </lineage>
</organism>
<proteinExistence type="predicted"/>
<dbReference type="PANTHER" id="PTHR30055:SF234">
    <property type="entry name" value="HTH-TYPE TRANSCRIPTIONAL REGULATOR BETI"/>
    <property type="match status" value="1"/>
</dbReference>
<comment type="caution">
    <text evidence="6">The sequence shown here is derived from an EMBL/GenBank/DDBJ whole genome shotgun (WGS) entry which is preliminary data.</text>
</comment>
<keyword evidence="1" id="KW-0805">Transcription regulation</keyword>
<dbReference type="PRINTS" id="PR00455">
    <property type="entry name" value="HTHTETR"/>
</dbReference>
<dbReference type="InterPro" id="IPR050109">
    <property type="entry name" value="HTH-type_TetR-like_transc_reg"/>
</dbReference>
<protein>
    <submittedName>
        <fullName evidence="6">TetR/AcrR family transcriptional regulator</fullName>
    </submittedName>
</protein>
<reference evidence="6 7" key="2">
    <citation type="submission" date="2018-12" db="EMBL/GenBank/DDBJ databases">
        <title>Rhizobacter gummiphilus sp. nov., a rubber-degrading bacterium isolated from the soil of a botanical garden in Japan.</title>
        <authorList>
            <person name="Shunsuke S.S."/>
        </authorList>
    </citation>
    <scope>NUCLEOTIDE SEQUENCE [LARGE SCALE GENOMIC DNA]</scope>
    <source>
        <strain evidence="6 7">S-16</strain>
    </source>
</reference>
<dbReference type="InterPro" id="IPR001647">
    <property type="entry name" value="HTH_TetR"/>
</dbReference>
<keyword evidence="2 4" id="KW-0238">DNA-binding</keyword>